<dbReference type="Proteomes" id="UP000199403">
    <property type="component" value="Unassembled WGS sequence"/>
</dbReference>
<proteinExistence type="predicted"/>
<evidence type="ECO:0000313" key="2">
    <source>
        <dbReference type="Proteomes" id="UP000199403"/>
    </source>
</evidence>
<dbReference type="Pfam" id="PF20459">
    <property type="entry name" value="DUF6712"/>
    <property type="match status" value="2"/>
</dbReference>
<dbReference type="AlphaFoldDB" id="A0A1H6WTI6"/>
<dbReference type="OrthoDB" id="1273109at2"/>
<accession>A0A1H6WTI6</accession>
<reference evidence="2" key="1">
    <citation type="submission" date="2016-10" db="EMBL/GenBank/DDBJ databases">
        <authorList>
            <person name="Varghese N."/>
            <person name="Submissions S."/>
        </authorList>
    </citation>
    <scope>NUCLEOTIDE SEQUENCE [LARGE SCALE GENOMIC DNA]</scope>
    <source>
        <strain evidence="2">IBRC-M 10761</strain>
    </source>
</reference>
<sequence>MLFNKDNTGAVELRERTGSYYANNKFERVATDVLLAESELTKLVGQAVYDRAHAHYQSQDYQAANPDETQALNDQLVLLLQLPIAYRATFNYYQSNLVSHEDAGRKVKLDPENEKMPWEWMLDRDDEAQLRKAHQTTDLLLAWLEEKQLPEWMDSRNRKTARRLFVHNEAIFQDAYPIDASPRFYYTVLPWIREVQERAIKKALGAKYADLLAYHLEGTVGSGSGSAGIPSADGDPELSELLDLVQKAIPLLVMVMAVKRLSLQVLPEGVVQQFKSNMQSRAASAAALPEVISWHAKRLQEDAGEVLDDVRSWLQRADPESGTYPLLPENDESNKFFRT</sequence>
<dbReference type="STRING" id="1416801.SAMN05192553_102676"/>
<gene>
    <name evidence="1" type="ORF">SAMN05192553_102676</name>
</gene>
<protein>
    <submittedName>
        <fullName evidence="1">Uncharacterized protein</fullName>
    </submittedName>
</protein>
<keyword evidence="2" id="KW-1185">Reference proteome</keyword>
<dbReference type="RefSeq" id="WP_092171912.1">
    <property type="nucleotide sequence ID" value="NZ_FNZH01000002.1"/>
</dbReference>
<dbReference type="EMBL" id="FNZH01000002">
    <property type="protein sequence ID" value="SEJ15812.1"/>
    <property type="molecule type" value="Genomic_DNA"/>
</dbReference>
<dbReference type="InterPro" id="IPR046558">
    <property type="entry name" value="DUF6712"/>
</dbReference>
<name>A0A1H6WTI6_9BACT</name>
<evidence type="ECO:0000313" key="1">
    <source>
        <dbReference type="EMBL" id="SEJ15812.1"/>
    </source>
</evidence>
<organism evidence="1 2">
    <name type="scientific">Cyclobacterium xiamenense</name>
    <dbReference type="NCBI Taxonomy" id="1297121"/>
    <lineage>
        <taxon>Bacteria</taxon>
        <taxon>Pseudomonadati</taxon>
        <taxon>Bacteroidota</taxon>
        <taxon>Cytophagia</taxon>
        <taxon>Cytophagales</taxon>
        <taxon>Cyclobacteriaceae</taxon>
        <taxon>Cyclobacterium</taxon>
    </lineage>
</organism>